<feature type="domain" description="Starch synthase catalytic" evidence="6">
    <location>
        <begin position="108"/>
        <end position="331"/>
    </location>
</feature>
<proteinExistence type="predicted"/>
<feature type="region of interest" description="Disordered" evidence="3">
    <location>
        <begin position="1745"/>
        <end position="1781"/>
    </location>
</feature>
<dbReference type="Proteomes" id="UP000186817">
    <property type="component" value="Unassembled WGS sequence"/>
</dbReference>
<feature type="transmembrane region" description="Helical" evidence="4">
    <location>
        <begin position="884"/>
        <end position="901"/>
    </location>
</feature>
<feature type="domain" description="Acyltransferase 3" evidence="5">
    <location>
        <begin position="1116"/>
        <end position="1550"/>
    </location>
</feature>
<reference evidence="7 8" key="1">
    <citation type="submission" date="2016-02" db="EMBL/GenBank/DDBJ databases">
        <title>Genome analysis of coral dinoflagellate symbionts highlights evolutionary adaptations to a symbiotic lifestyle.</title>
        <authorList>
            <person name="Aranda M."/>
            <person name="Li Y."/>
            <person name="Liew Y.J."/>
            <person name="Baumgarten S."/>
            <person name="Simakov O."/>
            <person name="Wilson M."/>
            <person name="Piel J."/>
            <person name="Ashoor H."/>
            <person name="Bougouffa S."/>
            <person name="Bajic V.B."/>
            <person name="Ryu T."/>
            <person name="Ravasi T."/>
            <person name="Bayer T."/>
            <person name="Micklem G."/>
            <person name="Kim H."/>
            <person name="Bhak J."/>
            <person name="Lajeunesse T.C."/>
            <person name="Voolstra C.R."/>
        </authorList>
    </citation>
    <scope>NUCLEOTIDE SEQUENCE [LARGE SCALE GENOMIC DNA]</scope>
    <source>
        <strain evidence="7 8">CCMP2467</strain>
    </source>
</reference>
<keyword evidence="4" id="KW-1133">Transmembrane helix</keyword>
<dbReference type="GO" id="GO:0047657">
    <property type="term" value="F:alpha-1,3-glucan synthase activity"/>
    <property type="evidence" value="ECO:0007669"/>
    <property type="project" value="UniProtKB-EC"/>
</dbReference>
<feature type="transmembrane region" description="Helical" evidence="4">
    <location>
        <begin position="954"/>
        <end position="973"/>
    </location>
</feature>
<feature type="region of interest" description="Disordered" evidence="3">
    <location>
        <begin position="1623"/>
        <end position="1674"/>
    </location>
</feature>
<feature type="transmembrane region" description="Helical" evidence="4">
    <location>
        <begin position="1250"/>
        <end position="1269"/>
    </location>
</feature>
<feature type="transmembrane region" description="Helical" evidence="4">
    <location>
        <begin position="1530"/>
        <end position="1553"/>
    </location>
</feature>
<dbReference type="InterPro" id="IPR002656">
    <property type="entry name" value="Acyl_transf_3_dom"/>
</dbReference>
<evidence type="ECO:0000256" key="2">
    <source>
        <dbReference type="ARBA" id="ARBA00022679"/>
    </source>
</evidence>
<protein>
    <submittedName>
        <fullName evidence="7">Cell wall alpha-1,3-glucan synthase mok14</fullName>
    </submittedName>
</protein>
<feature type="transmembrane region" description="Helical" evidence="4">
    <location>
        <begin position="921"/>
        <end position="942"/>
    </location>
</feature>
<feature type="transmembrane region" description="Helical" evidence="4">
    <location>
        <begin position="840"/>
        <end position="863"/>
    </location>
</feature>
<evidence type="ECO:0000256" key="3">
    <source>
        <dbReference type="SAM" id="MobiDB-lite"/>
    </source>
</evidence>
<dbReference type="InterPro" id="IPR058655">
    <property type="entry name" value="Mok11-14/Ags1-like"/>
</dbReference>
<dbReference type="GO" id="GO:0016747">
    <property type="term" value="F:acyltransferase activity, transferring groups other than amino-acyl groups"/>
    <property type="evidence" value="ECO:0007669"/>
    <property type="project" value="InterPro"/>
</dbReference>
<keyword evidence="1" id="KW-0328">Glycosyltransferase</keyword>
<gene>
    <name evidence="7" type="primary">mok14</name>
    <name evidence="7" type="ORF">AK812_SmicGene40263</name>
</gene>
<dbReference type="OrthoDB" id="512920at2759"/>
<feature type="transmembrane region" description="Helical" evidence="4">
    <location>
        <begin position="1489"/>
        <end position="1510"/>
    </location>
</feature>
<keyword evidence="4" id="KW-0812">Transmembrane</keyword>
<dbReference type="SUPFAM" id="SSF53756">
    <property type="entry name" value="UDP-Glycosyltransferase/glycogen phosphorylase"/>
    <property type="match status" value="1"/>
</dbReference>
<feature type="transmembrane region" description="Helical" evidence="4">
    <location>
        <begin position="1404"/>
        <end position="1426"/>
    </location>
</feature>
<feature type="transmembrane region" description="Helical" evidence="4">
    <location>
        <begin position="748"/>
        <end position="770"/>
    </location>
</feature>
<feature type="transmembrane region" description="Helical" evidence="4">
    <location>
        <begin position="720"/>
        <end position="739"/>
    </location>
</feature>
<organism evidence="7 8">
    <name type="scientific">Symbiodinium microadriaticum</name>
    <name type="common">Dinoflagellate</name>
    <name type="synonym">Zooxanthella microadriatica</name>
    <dbReference type="NCBI Taxonomy" id="2951"/>
    <lineage>
        <taxon>Eukaryota</taxon>
        <taxon>Sar</taxon>
        <taxon>Alveolata</taxon>
        <taxon>Dinophyceae</taxon>
        <taxon>Suessiales</taxon>
        <taxon>Symbiodiniaceae</taxon>
        <taxon>Symbiodinium</taxon>
    </lineage>
</organism>
<dbReference type="EMBL" id="LSRX01001484">
    <property type="protein sequence ID" value="OLP79454.1"/>
    <property type="molecule type" value="Genomic_DNA"/>
</dbReference>
<dbReference type="PANTHER" id="PTHR47182">
    <property type="entry name" value="CELL WALL ALPHA-1,3-GLUCAN SYNTHASE AGS1-RELATED"/>
    <property type="match status" value="1"/>
</dbReference>
<feature type="compositionally biased region" description="Basic and acidic residues" evidence="3">
    <location>
        <begin position="1746"/>
        <end position="1781"/>
    </location>
</feature>
<comment type="caution">
    <text evidence="7">The sequence shown here is derived from an EMBL/GenBank/DDBJ whole genome shotgun (WGS) entry which is preliminary data.</text>
</comment>
<feature type="transmembrane region" description="Helical" evidence="4">
    <location>
        <begin position="1446"/>
        <end position="1468"/>
    </location>
</feature>
<dbReference type="PANTHER" id="PTHR47182:SF2">
    <property type="entry name" value="CELL WALL ALPHA-1,3-GLUCAN SYNTHASE AGS1"/>
    <property type="match status" value="1"/>
</dbReference>
<feature type="transmembrane region" description="Helical" evidence="4">
    <location>
        <begin position="1332"/>
        <end position="1349"/>
    </location>
</feature>
<dbReference type="Pfam" id="PF08323">
    <property type="entry name" value="Glyco_transf_5"/>
    <property type="match status" value="1"/>
</dbReference>
<keyword evidence="4" id="KW-0472">Membrane</keyword>
<feature type="transmembrane region" description="Helical" evidence="4">
    <location>
        <begin position="1281"/>
        <end position="1305"/>
    </location>
</feature>
<dbReference type="Pfam" id="PF01757">
    <property type="entry name" value="Acyl_transf_3"/>
    <property type="match status" value="1"/>
</dbReference>
<feature type="transmembrane region" description="Helical" evidence="4">
    <location>
        <begin position="1045"/>
        <end position="1070"/>
    </location>
</feature>
<evidence type="ECO:0000259" key="5">
    <source>
        <dbReference type="Pfam" id="PF01757"/>
    </source>
</evidence>
<evidence type="ECO:0000313" key="7">
    <source>
        <dbReference type="EMBL" id="OLP79454.1"/>
    </source>
</evidence>
<feature type="transmembrane region" description="Helical" evidence="4">
    <location>
        <begin position="1160"/>
        <end position="1181"/>
    </location>
</feature>
<evidence type="ECO:0000256" key="1">
    <source>
        <dbReference type="ARBA" id="ARBA00022676"/>
    </source>
</evidence>
<dbReference type="Gene3D" id="3.40.50.2000">
    <property type="entry name" value="Glycogen Phosphorylase B"/>
    <property type="match status" value="2"/>
</dbReference>
<keyword evidence="2" id="KW-0808">Transferase</keyword>
<feature type="transmembrane region" description="Helical" evidence="4">
    <location>
        <begin position="1016"/>
        <end position="1039"/>
    </location>
</feature>
<evidence type="ECO:0000259" key="6">
    <source>
        <dbReference type="Pfam" id="PF08323"/>
    </source>
</evidence>
<evidence type="ECO:0000256" key="4">
    <source>
        <dbReference type="SAM" id="Phobius"/>
    </source>
</evidence>
<accession>A0A1Q9C959</accession>
<dbReference type="InterPro" id="IPR013534">
    <property type="entry name" value="Starch_synth_cat_dom"/>
</dbReference>
<evidence type="ECO:0000313" key="8">
    <source>
        <dbReference type="Proteomes" id="UP000186817"/>
    </source>
</evidence>
<sequence>MTGPDFAVDLVEMSVAGLTEIPKMGIQQITMATGLAYSLVVIAFLQVSYFFLTRTLATRLQLVTVSGQDTPTAIETPSAAPQGAKVLFASLEHNLLLLPESGRVKCVAGGLGTVVTEQTKCHPTDLLAVHAVALSHLREDIWIKQAPLVVTVDGQKETIELYESHPRRDQQNPQAPQVTYLMMDHEWFRNRGTLYPSRAASLKSLKFFSLFNQGVGLLIVKYSPWVFQCPDYLPTLAPWYAWKAGQPPQMALVLHNAEYQGAVCHVQVRRPELQRLSAVFNLPREIIEEHMVYDGSFNMLYAGARYVAMAQRGRGLASVSPRYAEEAQLRHQMFWGLGEIRGINNPKDKDHRNEELYNQHQPLWATKRDAKRAAQERFGLRINDDARLFVFLGRWVKQKGVDLIADCAEWMLASYPNLQLLILGPETNDDSFGVYAHQCLKRLACQAGAGQRFDGRLHVSGEFHDVRRDARDRGFSLYHAADFCLMVSREEPFGYVDVEFAWGGALTIGTLCGGLGKVPGIYFMPRNVESPQAVRDCFKAAIKSAMDMPPRDFQALSAEATLSTFSEDDWRRELLRLYHGTQIALLRDLRADLNRVVETESAGAPVFEADIPVEEIVQSILTRVTVQPNQEFVKPSNCPDILADVVWEHSLRGEAGWFSHLLNQRFLHTEIIDWVLVLSYILTPLLSLWCTLPDQSHCSQPASWVVGAHGTRENCRQEHFWQIGGQALYIISSIFWVFLSTKVQPCKILAVVTFIRFVMLLAPFLSYWGVIGDSKYTAMITLALDFIKGSDAMFIFYGFMSAAVGDVCKLALRMGGSLGILYGLTQFSRFALSTAGHLRGGLVILGIMGAAFKLFLGCCLLYAPKPYQNFTLPGFSFSWKRRSLIFLALGWAISGATSTAMDRADAAIVQSLTLDAKELSWVVRGAPYFMTWVAGFFSLILYRFPSASPRLVKTCTFFLIPPGFIRAAVLWGVQVQDRDAHLSRSLVVCLVVSLVIQMVQGISMFIVILSTVQSRWRFIVFMTICTPGAAVLRALYMYLDVTDRLPSVQLCLIACSAAQWLATVFASVFFDAESSALVTRSKKELVRRNTESYSGRLAQLRELHQAQMVERSDGLLSGFVLVMVYGQKRYLLSGHHNEPGAVHFPYKEFFSKRVARLLPAYYLTTFLAVPLIWLGFGPFAWKDTRTLVGSIVSNILCLTTLFNCQLPPWPYGCQWDQTFPRYNETTGEHYPPECNKEERGLPIGLKNINGPSWTVCTLVWFYLAFPFLLKYIQRFNNMQLFILIRVCYWVQLLVSIALFLLYTGIEYGGVRQLRYWNIAPGGLAFTVATQNPIFRVPLFIMGICAGLLCNRHAADPGLVWSGRFFYFFPDNELPDTETHKMLPEDEQRYGRYGRLWWARIVDRTCLLLAVAFVVEILADCIVSNIIERDWSLKRGEKIPAYHHVQGLGGALWFQGILPYAFLTVVVGLTRSGTDSRAYRFFSGNKMKRLGAFSFSVYLVHFPLLEYFNYLIHGHQRAAAPLHNWGADEAIPWWGAILVFLGALLLGSLTYYYFEEPLRRPWPVCCVLRRRCLVVIEWMQMQERALNPGLRQTQWQDTLKTCLANKETGTPSCAPVCDAMLGGNYDDSDSEDHGGKIINSDEEDEEKEGAAPDLAVDQEDGEEEDEEDDEESDKLTSAAKAFKSLKKMGEEALSFKKFEKDHKKTDRVRSHQMSLDRVTSASAATLRGQGWLPGADAKEAVLPSEIGVKRRADEQEGEVELKGRGKGQEKGGDKGKGKGKMTVKELTKLKRFKGQSGLDHNGKVWKPEIWMQMRNEFD</sequence>
<feature type="transmembrane region" description="Helical" evidence="4">
    <location>
        <begin position="29"/>
        <end position="52"/>
    </location>
</feature>
<feature type="compositionally biased region" description="Acidic residues" evidence="3">
    <location>
        <begin position="1655"/>
        <end position="1671"/>
    </location>
</feature>
<name>A0A1Q9C959_SYMMI</name>
<keyword evidence="8" id="KW-1185">Reference proteome</keyword>
<feature type="transmembrane region" description="Helical" evidence="4">
    <location>
        <begin position="985"/>
        <end position="1009"/>
    </location>
</feature>